<comment type="caution">
    <text evidence="3">The sequence shown here is derived from an EMBL/GenBank/DDBJ whole genome shotgun (WGS) entry which is preliminary data.</text>
</comment>
<protein>
    <submittedName>
        <fullName evidence="3">Uncharacterized protein</fullName>
    </submittedName>
</protein>
<proteinExistence type="predicted"/>
<feature type="transmembrane region" description="Helical" evidence="2">
    <location>
        <begin position="33"/>
        <end position="52"/>
    </location>
</feature>
<organism evidence="3 4">
    <name type="scientific">Micromonospora sagamiensis</name>
    <dbReference type="NCBI Taxonomy" id="47875"/>
    <lineage>
        <taxon>Bacteria</taxon>
        <taxon>Bacillati</taxon>
        <taxon>Actinomycetota</taxon>
        <taxon>Actinomycetes</taxon>
        <taxon>Micromonosporales</taxon>
        <taxon>Micromonosporaceae</taxon>
        <taxon>Micromonospora</taxon>
    </lineage>
</organism>
<feature type="compositionally biased region" description="Low complexity" evidence="1">
    <location>
        <begin position="108"/>
        <end position="118"/>
    </location>
</feature>
<feature type="compositionally biased region" description="Gly residues" evidence="1">
    <location>
        <begin position="119"/>
        <end position="156"/>
    </location>
</feature>
<feature type="transmembrane region" description="Helical" evidence="2">
    <location>
        <begin position="7"/>
        <end position="27"/>
    </location>
</feature>
<keyword evidence="4" id="KW-1185">Reference proteome</keyword>
<evidence type="ECO:0000313" key="3">
    <source>
        <dbReference type="EMBL" id="TWJ27931.1"/>
    </source>
</evidence>
<feature type="region of interest" description="Disordered" evidence="1">
    <location>
        <begin position="55"/>
        <end position="156"/>
    </location>
</feature>
<keyword evidence="2" id="KW-0472">Membrane</keyword>
<gene>
    <name evidence="3" type="ORF">JD81_01432</name>
</gene>
<reference evidence="3 4" key="1">
    <citation type="submission" date="2019-07" db="EMBL/GenBank/DDBJ databases">
        <title>R&amp;d 2014.</title>
        <authorList>
            <person name="Klenk H.-P."/>
        </authorList>
    </citation>
    <scope>NUCLEOTIDE SEQUENCE [LARGE SCALE GENOMIC DNA]</scope>
    <source>
        <strain evidence="3 4">DSM 43912</strain>
    </source>
</reference>
<evidence type="ECO:0000256" key="2">
    <source>
        <dbReference type="SAM" id="Phobius"/>
    </source>
</evidence>
<dbReference type="RefSeq" id="WP_145816112.1">
    <property type="nucleotide sequence ID" value="NZ_AP023438.1"/>
</dbReference>
<name>A0A562WD19_9ACTN</name>
<dbReference type="EMBL" id="VLLP01000001">
    <property type="protein sequence ID" value="TWJ27931.1"/>
    <property type="molecule type" value="Genomic_DNA"/>
</dbReference>
<accession>A0A562WD19</accession>
<keyword evidence="2" id="KW-0812">Transmembrane</keyword>
<keyword evidence="2" id="KW-1133">Transmembrane helix</keyword>
<dbReference type="AlphaFoldDB" id="A0A562WD19"/>
<dbReference type="Proteomes" id="UP000319728">
    <property type="component" value="Unassembled WGS sequence"/>
</dbReference>
<evidence type="ECO:0000256" key="1">
    <source>
        <dbReference type="SAM" id="MobiDB-lite"/>
    </source>
</evidence>
<sequence length="156" mass="14945">MTIRRALAGALVLVGGLTLMVTVLGMLGGNGALAPFAFLGLVLGGVGIRLLADPRRSRPGARRPRGGYAVAAGQPYAAPTGDVGWYGPADTDHSHRGSSSGHPGGSDGAHQSGFDSGSSGSGWSGGGDSGSSGGGWSGGGDSGGWSGGGDSGGSSY</sequence>
<evidence type="ECO:0000313" key="4">
    <source>
        <dbReference type="Proteomes" id="UP000319728"/>
    </source>
</evidence>